<accession>A0A5M6HIB1</accession>
<comment type="caution">
    <text evidence="1">The sequence shown here is derived from an EMBL/GenBank/DDBJ whole genome shotgun (WGS) entry which is preliminary data.</text>
</comment>
<dbReference type="SUPFAM" id="SSF56349">
    <property type="entry name" value="DNA breaking-rejoining enzymes"/>
    <property type="match status" value="1"/>
</dbReference>
<proteinExistence type="predicted"/>
<organism evidence="1 2">
    <name type="scientific">Blastochloris sulfoviridis</name>
    <dbReference type="NCBI Taxonomy" id="50712"/>
    <lineage>
        <taxon>Bacteria</taxon>
        <taxon>Pseudomonadati</taxon>
        <taxon>Pseudomonadota</taxon>
        <taxon>Alphaproteobacteria</taxon>
        <taxon>Hyphomicrobiales</taxon>
        <taxon>Blastochloridaceae</taxon>
        <taxon>Blastochloris</taxon>
    </lineage>
</organism>
<dbReference type="EMBL" id="VWPL01000055">
    <property type="protein sequence ID" value="KAA5595505.1"/>
    <property type="molecule type" value="Genomic_DNA"/>
</dbReference>
<dbReference type="Proteomes" id="UP000323886">
    <property type="component" value="Unassembled WGS sequence"/>
</dbReference>
<dbReference type="AlphaFoldDB" id="A0A5M6HIB1"/>
<reference evidence="1 2" key="1">
    <citation type="submission" date="2019-09" db="EMBL/GenBank/DDBJ databases">
        <title>Draft Whole-Genome sequence of Blastochloris sulfoviridis DSM 729.</title>
        <authorList>
            <person name="Meyer T.E."/>
            <person name="Kyndt J.A."/>
        </authorList>
    </citation>
    <scope>NUCLEOTIDE SEQUENCE [LARGE SCALE GENOMIC DNA]</scope>
    <source>
        <strain evidence="1 2">DSM 729</strain>
    </source>
</reference>
<protein>
    <recommendedName>
        <fullName evidence="3">Site-specific integrase</fullName>
    </recommendedName>
</protein>
<dbReference type="InterPro" id="IPR011010">
    <property type="entry name" value="DNA_brk_join_enz"/>
</dbReference>
<evidence type="ECO:0000313" key="2">
    <source>
        <dbReference type="Proteomes" id="UP000323886"/>
    </source>
</evidence>
<evidence type="ECO:0008006" key="3">
    <source>
        <dbReference type="Google" id="ProtNLM"/>
    </source>
</evidence>
<name>A0A5M6HIB1_9HYPH</name>
<sequence>MSTYFFQIRIPADLAPGQQPCAPLRLRLGEMPKRDAQPRAGWLAMLAKAAFADRRRLLNGQWTDTTPPLDGPGFPPGGSPEEFLDNMAAFLNEAAAKLASPAPPPRFAPAEMRTLAAIQEAVAIEQEVRKGPAGHPTVTARADLLRQDVWNRWRAGEGLPPEGEAPLARVMDTFARIAERQLDLLACAEGRATHPSAPPMVDCPVEAPAAIPPIASPAPSASSPMAVSSAPLFSELAEEYLTIREAGGADRATISTARWRVSVFTTLVGDRPIDRYYPIDLQTYVNDLQHLPVELSREGDNTQVLREMGIHAAIAKNRAEACYEPIALKTMQDGYVQIVRTIISTAVGLRQLRDPFQGYRIRWPKDAKPSKKREPLDYERLNQVFKLGVDSGYLDDALLPPLCLLSTRRLGILPFIRGCDFGEKHGVDIVRVNGIVFDKAKGKYVRVGYKTDASLQYFVLHSLFRRIGFVDWAKTQGEGFIFRLLASAADPGDAASKRVNRLLRAAGAIGMNVEVGHSLRHGGKDLLIEENVDDLTTRLQMGHEAQDVHADYGRQSALRRGQCQELAHFDLPEEIDWTMFEGLDFEAMASRPRAVGRPKRKTA</sequence>
<keyword evidence="2" id="KW-1185">Reference proteome</keyword>
<dbReference type="GO" id="GO:0003677">
    <property type="term" value="F:DNA binding"/>
    <property type="evidence" value="ECO:0007669"/>
    <property type="project" value="InterPro"/>
</dbReference>
<dbReference type="RefSeq" id="WP_150098900.1">
    <property type="nucleotide sequence ID" value="NZ_VWPL01000055.1"/>
</dbReference>
<dbReference type="OrthoDB" id="8243411at2"/>
<evidence type="ECO:0000313" key="1">
    <source>
        <dbReference type="EMBL" id="KAA5595505.1"/>
    </source>
</evidence>
<gene>
    <name evidence="1" type="ORF">F1193_16520</name>
</gene>